<dbReference type="SUPFAM" id="SSF52540">
    <property type="entry name" value="P-loop containing nucleoside triphosphate hydrolases"/>
    <property type="match status" value="1"/>
</dbReference>
<keyword evidence="1" id="KW-0805">Transcription regulation</keyword>
<proteinExistence type="predicted"/>
<dbReference type="InterPro" id="IPR016032">
    <property type="entry name" value="Sig_transdc_resp-reg_C-effctor"/>
</dbReference>
<dbReference type="GO" id="GO:0006355">
    <property type="term" value="P:regulation of DNA-templated transcription"/>
    <property type="evidence" value="ECO:0007669"/>
    <property type="project" value="InterPro"/>
</dbReference>
<keyword evidence="2" id="KW-0238">DNA-binding</keyword>
<dbReference type="Pfam" id="PF25873">
    <property type="entry name" value="WHD_MalT"/>
    <property type="match status" value="1"/>
</dbReference>
<dbReference type="PRINTS" id="PR00038">
    <property type="entry name" value="HTHLUXR"/>
</dbReference>
<comment type="caution">
    <text evidence="6">The sequence shown here is derived from an EMBL/GenBank/DDBJ whole genome shotgun (WGS) entry which is preliminary data.</text>
</comment>
<dbReference type="PROSITE" id="PS50043">
    <property type="entry name" value="HTH_LUXR_2"/>
    <property type="match status" value="1"/>
</dbReference>
<evidence type="ECO:0000313" key="6">
    <source>
        <dbReference type="EMBL" id="GHO94086.1"/>
    </source>
</evidence>
<protein>
    <submittedName>
        <fullName evidence="6">Helix-turn-helix transcriptional regulator</fullName>
    </submittedName>
</protein>
<dbReference type="PANTHER" id="PTHR44688:SF16">
    <property type="entry name" value="DNA-BINDING TRANSCRIPTIONAL ACTIVATOR DEVR_DOSR"/>
    <property type="match status" value="1"/>
</dbReference>
<dbReference type="Proteomes" id="UP000597444">
    <property type="component" value="Unassembled WGS sequence"/>
</dbReference>
<evidence type="ECO:0000256" key="3">
    <source>
        <dbReference type="ARBA" id="ARBA00023163"/>
    </source>
</evidence>
<accession>A0A8J3IRL8</accession>
<dbReference type="PANTHER" id="PTHR44688">
    <property type="entry name" value="DNA-BINDING TRANSCRIPTIONAL ACTIVATOR DEVR_DOSR"/>
    <property type="match status" value="1"/>
</dbReference>
<dbReference type="Gene3D" id="1.10.10.10">
    <property type="entry name" value="Winged helix-like DNA-binding domain superfamily/Winged helix DNA-binding domain"/>
    <property type="match status" value="1"/>
</dbReference>
<dbReference type="AlphaFoldDB" id="A0A8J3IRL8"/>
<gene>
    <name evidence="6" type="primary">malT_7</name>
    <name evidence="6" type="ORF">KSF_041340</name>
</gene>
<dbReference type="InterPro" id="IPR011990">
    <property type="entry name" value="TPR-like_helical_dom_sf"/>
</dbReference>
<dbReference type="Gene3D" id="3.40.50.300">
    <property type="entry name" value="P-loop containing nucleotide triphosphate hydrolases"/>
    <property type="match status" value="1"/>
</dbReference>
<feature type="domain" description="HTH luxR-type" evidence="5">
    <location>
        <begin position="851"/>
        <end position="916"/>
    </location>
</feature>
<keyword evidence="3" id="KW-0804">Transcription</keyword>
<evidence type="ECO:0000313" key="7">
    <source>
        <dbReference type="Proteomes" id="UP000597444"/>
    </source>
</evidence>
<dbReference type="CDD" id="cd06170">
    <property type="entry name" value="LuxR_C_like"/>
    <property type="match status" value="1"/>
</dbReference>
<sequence length="918" mass="102897">MVDRQKLPAHLQNGQLQIIEAKLHAPRLSPDLVRREHLLARLDEGRTRKLTLLSAPAGSGKTSLVCQWLTARRADPQFPPLAWIALDAEDNDPQRFWRYVITACQNVLPVDAPDAMQPVFALLQAATQTPFESSALDEVLIALLNALMHVSEGILVLEDYHVIIAPQIHRTMAFLLDHLPETLHLLIITRNEPPLSLARLRASGNLCEVHMADLRFSIAEIQGFLQQKIRVPLTERIIKQMNIRLDGWAAGLRLLSLALQDQTSQQDVERLLTSFAGNNRPLQVYFVSEVLALQSESCQRFLLQTSILSRLTASLCDSVTERDDGEHMLKMLESMGLFVESLDESGRWYRYHTLFAEAMREEASRRLGAATLQTASHRASLWFERQDMLPQAIEAALTGGDVARIVALIEQFTTTLRFLELHEYHTLIRWLEYVPLSRLKQVPSLCLNYAVARVFVSMADRLDALTLARVEELLQAAETGFRGTANAAALGQLLALRAWIAWGQDAIEQAAMYAQQALLFLSEDAFPWYSIAENIIGIRRALLEGQYHLAYSIFQKTRAACEVSGNRAFIRTITVLMGWVCFEQGQLHLAGEYCRQVLASTSEQKYSSDRGHALLGTAQIAYERNDLAMVEQYVQEAYALGQVLADEECQIRSQLLQARGLHARGEASSAMQLVTSLLARIQPQTLPMLYRDVLLVQIGLYLALGDLVSAQRQVASLHTSQQKEPLSCVQREQDALLIARLHLARGGVQDALTELTRLLEAALKAERQYSILRIQVLLALAEFANKQLVEARQRILQVIALAHLEGHQRLFLDEGATMEMLLRGIVSQVQDKLLSTYLHTLLQAFAQSSVSSQPIEALSPQEMRVLRLLATGSSSPQIARELIVSVNTVRTQIQSIYRKLQVNNRVAACETARALNLL</sequence>
<dbReference type="SUPFAM" id="SSF48452">
    <property type="entry name" value="TPR-like"/>
    <property type="match status" value="1"/>
</dbReference>
<evidence type="ECO:0000256" key="2">
    <source>
        <dbReference type="ARBA" id="ARBA00023125"/>
    </source>
</evidence>
<dbReference type="InterPro" id="IPR000792">
    <property type="entry name" value="Tscrpt_reg_LuxR_C"/>
</dbReference>
<evidence type="ECO:0000259" key="5">
    <source>
        <dbReference type="PROSITE" id="PS50043"/>
    </source>
</evidence>
<feature type="coiled-coil region" evidence="4">
    <location>
        <begin position="748"/>
        <end position="794"/>
    </location>
</feature>
<dbReference type="SMART" id="SM00421">
    <property type="entry name" value="HTH_LUXR"/>
    <property type="match status" value="1"/>
</dbReference>
<dbReference type="SUPFAM" id="SSF46894">
    <property type="entry name" value="C-terminal effector domain of the bipartite response regulators"/>
    <property type="match status" value="1"/>
</dbReference>
<keyword evidence="7" id="KW-1185">Reference proteome</keyword>
<dbReference type="InterPro" id="IPR059106">
    <property type="entry name" value="WHD_MalT"/>
</dbReference>
<dbReference type="GO" id="GO:0003677">
    <property type="term" value="F:DNA binding"/>
    <property type="evidence" value="ECO:0007669"/>
    <property type="project" value="UniProtKB-KW"/>
</dbReference>
<dbReference type="Pfam" id="PF00196">
    <property type="entry name" value="GerE"/>
    <property type="match status" value="1"/>
</dbReference>
<evidence type="ECO:0000256" key="1">
    <source>
        <dbReference type="ARBA" id="ARBA00023015"/>
    </source>
</evidence>
<reference evidence="6" key="1">
    <citation type="submission" date="2020-10" db="EMBL/GenBank/DDBJ databases">
        <title>Taxonomic study of unclassified bacteria belonging to the class Ktedonobacteria.</title>
        <authorList>
            <person name="Yabe S."/>
            <person name="Wang C.M."/>
            <person name="Zheng Y."/>
            <person name="Sakai Y."/>
            <person name="Cavaletti L."/>
            <person name="Monciardini P."/>
            <person name="Donadio S."/>
        </authorList>
    </citation>
    <scope>NUCLEOTIDE SEQUENCE</scope>
    <source>
        <strain evidence="6">ID150040</strain>
    </source>
</reference>
<dbReference type="Gene3D" id="1.25.40.10">
    <property type="entry name" value="Tetratricopeptide repeat domain"/>
    <property type="match status" value="1"/>
</dbReference>
<dbReference type="PROSITE" id="PS00622">
    <property type="entry name" value="HTH_LUXR_1"/>
    <property type="match status" value="1"/>
</dbReference>
<dbReference type="EMBL" id="BNJK01000001">
    <property type="protein sequence ID" value="GHO94086.1"/>
    <property type="molecule type" value="Genomic_DNA"/>
</dbReference>
<dbReference type="Pfam" id="PF17874">
    <property type="entry name" value="TPR_MalT"/>
    <property type="match status" value="1"/>
</dbReference>
<name>A0A8J3IRL8_9CHLR</name>
<dbReference type="RefSeq" id="WP_220204844.1">
    <property type="nucleotide sequence ID" value="NZ_BNJK01000001.1"/>
</dbReference>
<dbReference type="InterPro" id="IPR027417">
    <property type="entry name" value="P-loop_NTPase"/>
</dbReference>
<organism evidence="6 7">
    <name type="scientific">Reticulibacter mediterranei</name>
    <dbReference type="NCBI Taxonomy" id="2778369"/>
    <lineage>
        <taxon>Bacteria</taxon>
        <taxon>Bacillati</taxon>
        <taxon>Chloroflexota</taxon>
        <taxon>Ktedonobacteria</taxon>
        <taxon>Ktedonobacterales</taxon>
        <taxon>Reticulibacteraceae</taxon>
        <taxon>Reticulibacter</taxon>
    </lineage>
</organism>
<keyword evidence="4" id="KW-0175">Coiled coil</keyword>
<evidence type="ECO:0000256" key="4">
    <source>
        <dbReference type="SAM" id="Coils"/>
    </source>
</evidence>
<dbReference type="InterPro" id="IPR036388">
    <property type="entry name" value="WH-like_DNA-bd_sf"/>
</dbReference>
<dbReference type="InterPro" id="IPR041617">
    <property type="entry name" value="TPR_MalT"/>
</dbReference>